<gene>
    <name evidence="1" type="ORF">CP98_05036</name>
</gene>
<evidence type="ECO:0000313" key="1">
    <source>
        <dbReference type="EMBL" id="KEZ12987.1"/>
    </source>
</evidence>
<name>A0A084E4U5_SPHYA</name>
<evidence type="ECO:0000313" key="2">
    <source>
        <dbReference type="Proteomes" id="UP000028534"/>
    </source>
</evidence>
<dbReference type="eggNOG" id="ENOG5032C11">
    <property type="taxonomic scope" value="Bacteria"/>
</dbReference>
<sequence>MTITPADIRAALALPPMNAPARRLPKDVLAQHGAANSADRKLIDSMIERLDWWATLSPVTVGIAAGVDEERPVPAIQLLAMTARIEPTQRLLTLIHRAIPVPIILATALPGNAGTRLSLALLRRAERIADQMVVERLVVAPDLVDAQDAASAAFLASLPLPGLPQTGLGAAYGALVERAEALAIAGIVNAPFQLAPDAATAEARRETLARYRATETGWLAARAAARREKRLAQQVELGNQARELKDRLQAIAGELAETPIARPKFVKKDVRLGVHGDEV</sequence>
<accession>A0A084E4U5</accession>
<dbReference type="InterPro" id="IPR025503">
    <property type="entry name" value="DUF4391"/>
</dbReference>
<comment type="caution">
    <text evidence="1">The sequence shown here is derived from an EMBL/GenBank/DDBJ whole genome shotgun (WGS) entry which is preliminary data.</text>
</comment>
<dbReference type="Proteomes" id="UP000028534">
    <property type="component" value="Unassembled WGS sequence"/>
</dbReference>
<protein>
    <recommendedName>
        <fullName evidence="3">DUF4391 domain-containing protein</fullName>
    </recommendedName>
</protein>
<proteinExistence type="predicted"/>
<reference evidence="1 2" key="1">
    <citation type="submission" date="2014-03" db="EMBL/GenBank/DDBJ databases">
        <title>Genome sequence of Sphingobium yanoikuyae B1.</title>
        <authorList>
            <person name="Gan H.M."/>
            <person name="Gan H.Y."/>
            <person name="Savka M.A."/>
        </authorList>
    </citation>
    <scope>NUCLEOTIDE SEQUENCE [LARGE SCALE GENOMIC DNA]</scope>
    <source>
        <strain evidence="1 2">B1</strain>
    </source>
</reference>
<evidence type="ECO:0008006" key="3">
    <source>
        <dbReference type="Google" id="ProtNLM"/>
    </source>
</evidence>
<dbReference type="RefSeq" id="WP_051887078.1">
    <property type="nucleotide sequence ID" value="NZ_JGVR01000061.1"/>
</dbReference>
<dbReference type="PATRIC" id="fig|13690.10.peg.5207"/>
<organism evidence="1 2">
    <name type="scientific">Sphingobium yanoikuyae</name>
    <name type="common">Sphingomonas yanoikuyae</name>
    <dbReference type="NCBI Taxonomy" id="13690"/>
    <lineage>
        <taxon>Bacteria</taxon>
        <taxon>Pseudomonadati</taxon>
        <taxon>Pseudomonadota</taxon>
        <taxon>Alphaproteobacteria</taxon>
        <taxon>Sphingomonadales</taxon>
        <taxon>Sphingomonadaceae</taxon>
        <taxon>Sphingobium</taxon>
    </lineage>
</organism>
<dbReference type="EMBL" id="JGVR01000061">
    <property type="protein sequence ID" value="KEZ12987.1"/>
    <property type="molecule type" value="Genomic_DNA"/>
</dbReference>
<dbReference type="Pfam" id="PF14335">
    <property type="entry name" value="DUF4391"/>
    <property type="match status" value="1"/>
</dbReference>
<dbReference type="AlphaFoldDB" id="A0A084E4U5"/>